<protein>
    <submittedName>
        <fullName evidence="2">Uncharacterized protein</fullName>
    </submittedName>
</protein>
<dbReference type="Pfam" id="PF13561">
    <property type="entry name" value="adh_short_C2"/>
    <property type="match status" value="1"/>
</dbReference>
<dbReference type="PRINTS" id="PR00080">
    <property type="entry name" value="SDRFAMILY"/>
</dbReference>
<dbReference type="Proteomes" id="UP000298663">
    <property type="component" value="Chromosome X"/>
</dbReference>
<reference evidence="2 3" key="2">
    <citation type="journal article" date="2019" name="G3 (Bethesda)">
        <title>Hybrid Assembly of the Genome of the Entomopathogenic Nematode Steinernema carpocapsae Identifies the X-Chromosome.</title>
        <authorList>
            <person name="Serra L."/>
            <person name="Macchietto M."/>
            <person name="Macias-Munoz A."/>
            <person name="McGill C.J."/>
            <person name="Rodriguez I.M."/>
            <person name="Rodriguez B."/>
            <person name="Murad R."/>
            <person name="Mortazavi A."/>
        </authorList>
    </citation>
    <scope>NUCLEOTIDE SEQUENCE [LARGE SCALE GENOMIC DNA]</scope>
    <source>
        <strain evidence="2 3">ALL</strain>
    </source>
</reference>
<dbReference type="AlphaFoldDB" id="A0A4U8URZ1"/>
<dbReference type="STRING" id="34508.A0A4U8URZ1"/>
<evidence type="ECO:0000313" key="2">
    <source>
        <dbReference type="EMBL" id="TMS35911.1"/>
    </source>
</evidence>
<dbReference type="PROSITE" id="PS00061">
    <property type="entry name" value="ADH_SHORT"/>
    <property type="match status" value="1"/>
</dbReference>
<gene>
    <name evidence="2" type="ORF">L596_003201</name>
</gene>
<sequence>MGKFDGKVVIVTGSSSGIGQAAALQFAKGGACVTITGRSEERLKLTKERMIAGGAREDHVLVVIGNVEEESCAQELVKQTVAKWNRIDTLINNAGVTVKPDVDPESLETFDYIFAINLRGVIQLTKLVLPHLIKAKGNVVSISSIVAYRPIADLCYYSMTKAALDHFTRIFALKYAKDGVRFNNVNPGFTKTSIFTRHRPEENEQTVLDEFESDYISKIVPMGRMATSEEIADSILFLTGNQATYITGTTLVVDGGFCVLTQETGRF</sequence>
<dbReference type="InterPro" id="IPR036291">
    <property type="entry name" value="NAD(P)-bd_dom_sf"/>
</dbReference>
<dbReference type="OrthoDB" id="47007at2759"/>
<keyword evidence="1" id="KW-0560">Oxidoreductase</keyword>
<dbReference type="SUPFAM" id="SSF51735">
    <property type="entry name" value="NAD(P)-binding Rossmann-fold domains"/>
    <property type="match status" value="1"/>
</dbReference>
<evidence type="ECO:0000313" key="3">
    <source>
        <dbReference type="Proteomes" id="UP000298663"/>
    </source>
</evidence>
<keyword evidence="3" id="KW-1185">Reference proteome</keyword>
<dbReference type="Gene3D" id="3.40.50.720">
    <property type="entry name" value="NAD(P)-binding Rossmann-like Domain"/>
    <property type="match status" value="1"/>
</dbReference>
<organism evidence="2 3">
    <name type="scientific">Steinernema carpocapsae</name>
    <name type="common">Entomopathogenic nematode</name>
    <dbReference type="NCBI Taxonomy" id="34508"/>
    <lineage>
        <taxon>Eukaryota</taxon>
        <taxon>Metazoa</taxon>
        <taxon>Ecdysozoa</taxon>
        <taxon>Nematoda</taxon>
        <taxon>Chromadorea</taxon>
        <taxon>Rhabditida</taxon>
        <taxon>Tylenchina</taxon>
        <taxon>Panagrolaimomorpha</taxon>
        <taxon>Strongyloidoidea</taxon>
        <taxon>Steinernematidae</taxon>
        <taxon>Steinernema</taxon>
    </lineage>
</organism>
<dbReference type="PANTHER" id="PTHR43975">
    <property type="entry name" value="ZGC:101858"/>
    <property type="match status" value="1"/>
</dbReference>
<evidence type="ECO:0000256" key="1">
    <source>
        <dbReference type="ARBA" id="ARBA00023002"/>
    </source>
</evidence>
<dbReference type="GO" id="GO:0016491">
    <property type="term" value="F:oxidoreductase activity"/>
    <property type="evidence" value="ECO:0007669"/>
    <property type="project" value="UniProtKB-KW"/>
</dbReference>
<dbReference type="EMBL" id="CM016762">
    <property type="protein sequence ID" value="TMS35911.1"/>
    <property type="molecule type" value="Genomic_DNA"/>
</dbReference>
<dbReference type="InterPro" id="IPR002347">
    <property type="entry name" value="SDR_fam"/>
</dbReference>
<accession>A0A4U8URZ1</accession>
<dbReference type="EMBL" id="AZBU02000001">
    <property type="protein sequence ID" value="TMS35911.1"/>
    <property type="molecule type" value="Genomic_DNA"/>
</dbReference>
<dbReference type="PRINTS" id="PR00081">
    <property type="entry name" value="GDHRDH"/>
</dbReference>
<proteinExistence type="predicted"/>
<dbReference type="InterPro" id="IPR020904">
    <property type="entry name" value="Sc_DH/Rdtase_CS"/>
</dbReference>
<dbReference type="PANTHER" id="PTHR43975:SF2">
    <property type="entry name" value="EG:BACR7A4.14 PROTEIN-RELATED"/>
    <property type="match status" value="1"/>
</dbReference>
<name>A0A4U8URZ1_STECR</name>
<reference evidence="2 3" key="1">
    <citation type="journal article" date="2015" name="Genome Biol.">
        <title>Comparative genomics of Steinernema reveals deeply conserved gene regulatory networks.</title>
        <authorList>
            <person name="Dillman A.R."/>
            <person name="Macchietto M."/>
            <person name="Porter C.F."/>
            <person name="Rogers A."/>
            <person name="Williams B."/>
            <person name="Antoshechkin I."/>
            <person name="Lee M.M."/>
            <person name="Goodwin Z."/>
            <person name="Lu X."/>
            <person name="Lewis E.E."/>
            <person name="Goodrich-Blair H."/>
            <person name="Stock S.P."/>
            <person name="Adams B.J."/>
            <person name="Sternberg P.W."/>
            <person name="Mortazavi A."/>
        </authorList>
    </citation>
    <scope>NUCLEOTIDE SEQUENCE [LARGE SCALE GENOMIC DNA]</scope>
    <source>
        <strain evidence="2 3">ALL</strain>
    </source>
</reference>
<comment type="caution">
    <text evidence="2">The sequence shown here is derived from an EMBL/GenBank/DDBJ whole genome shotgun (WGS) entry which is preliminary data.</text>
</comment>
<dbReference type="FunFam" id="3.40.50.720:FF:000084">
    <property type="entry name" value="Short-chain dehydrogenase reductase"/>
    <property type="match status" value="1"/>
</dbReference>